<feature type="domain" description="OmpA-like" evidence="6">
    <location>
        <begin position="488"/>
        <end position="604"/>
    </location>
</feature>
<dbReference type="Gene3D" id="3.30.1330.60">
    <property type="entry name" value="OmpA-like domain"/>
    <property type="match status" value="1"/>
</dbReference>
<keyword evidence="5" id="KW-0812">Transmembrane</keyword>
<dbReference type="EMBL" id="FRBY01000001">
    <property type="protein sequence ID" value="SHL37090.1"/>
    <property type="molecule type" value="Genomic_DNA"/>
</dbReference>
<keyword evidence="8" id="KW-1185">Reference proteome</keyword>
<dbReference type="InterPro" id="IPR050330">
    <property type="entry name" value="Bact_OuterMem_StrucFunc"/>
</dbReference>
<dbReference type="GO" id="GO:0009279">
    <property type="term" value="C:cell outer membrane"/>
    <property type="evidence" value="ECO:0007669"/>
    <property type="project" value="UniProtKB-SubCell"/>
</dbReference>
<dbReference type="PRINTS" id="PR01021">
    <property type="entry name" value="OMPADOMAIN"/>
</dbReference>
<dbReference type="CDD" id="cd07185">
    <property type="entry name" value="OmpA_C-like"/>
    <property type="match status" value="1"/>
</dbReference>
<dbReference type="SUPFAM" id="SSF103088">
    <property type="entry name" value="OmpA-like"/>
    <property type="match status" value="1"/>
</dbReference>
<evidence type="ECO:0000313" key="8">
    <source>
        <dbReference type="Proteomes" id="UP000184121"/>
    </source>
</evidence>
<dbReference type="STRING" id="29534.SAMN05444366_0496"/>
<evidence type="ECO:0000256" key="3">
    <source>
        <dbReference type="ARBA" id="ARBA00023237"/>
    </source>
</evidence>
<evidence type="ECO:0000259" key="6">
    <source>
        <dbReference type="PROSITE" id="PS51123"/>
    </source>
</evidence>
<dbReference type="RefSeq" id="WP_072970055.1">
    <property type="nucleotide sequence ID" value="NZ_FRBY01000001.1"/>
</dbReference>
<dbReference type="InterPro" id="IPR006664">
    <property type="entry name" value="OMP_bac"/>
</dbReference>
<comment type="subcellular location">
    <subcellularLocation>
        <location evidence="1">Cell outer membrane</location>
    </subcellularLocation>
</comment>
<evidence type="ECO:0000256" key="5">
    <source>
        <dbReference type="SAM" id="Phobius"/>
    </source>
</evidence>
<dbReference type="PANTHER" id="PTHR30329">
    <property type="entry name" value="STATOR ELEMENT OF FLAGELLAR MOTOR COMPLEX"/>
    <property type="match status" value="1"/>
</dbReference>
<evidence type="ECO:0000256" key="1">
    <source>
        <dbReference type="ARBA" id="ARBA00004442"/>
    </source>
</evidence>
<gene>
    <name evidence="7" type="ORF">SAMN05444366_0496</name>
</gene>
<sequence>MGKILRTEKLTTLSELLIVIVGIGIILGGVYYLSPGIKTAVSKQLNGMELNSTDVNNVTNAEKISLPSKEISTEVADKPLVKIGAYAWNAQSGIIVSNGGPKTTKGSLMEKNGVNLEIIRQDWLSELRNMQMKFIEEFDKGEAFPSSDKSVFAVMIMGDGAPFYISSVQKSLDEKYGKDKYHLQVMGVVGMSYGEDKLIGPPSWKSDPKTMKGSVISAVLGDGDWVTTVNYCFANGLKVNPDPTTYDADAVNIYPSENDDYIKSAEELIKSQTTGWTVTLKEVVNGKLTGKSVNRKIDGCATWTPGDKTVFDKLTGFVDIVSTREFNNQMPTALIGVKEWAEKNPAIVSNILKSALTASNQMKNYEDWKVRASEAVADTYKLETPEYWYKMFKGQQGTKAGLTYNMGGSKVFNYADAMQYFGLSDGVNRYKSVYNQVSGYLTELNPFGFNENVGAVVPYDQAVNLFFLKNINDIESTSADKADYSSEAKEVVASGEWKINFNTGSAEISNSSSREVEKIYNLLIQAENTKLTVVGHTDNVGNADANLALSKSRAEAVVNYLKQKGIPASRFQLVDGKGQSDPVADNNTASGKASNRRVVITLLK</sequence>
<organism evidence="7 8">
    <name type="scientific">Flavobacterium saccharophilum</name>
    <dbReference type="NCBI Taxonomy" id="29534"/>
    <lineage>
        <taxon>Bacteria</taxon>
        <taxon>Pseudomonadati</taxon>
        <taxon>Bacteroidota</taxon>
        <taxon>Flavobacteriia</taxon>
        <taxon>Flavobacteriales</taxon>
        <taxon>Flavobacteriaceae</taxon>
        <taxon>Flavobacterium</taxon>
    </lineage>
</organism>
<accession>A0A1M7A351</accession>
<dbReference type="PROSITE" id="PS51123">
    <property type="entry name" value="OMPA_2"/>
    <property type="match status" value="1"/>
</dbReference>
<dbReference type="AlphaFoldDB" id="A0A1M7A351"/>
<dbReference type="OrthoDB" id="9763897at2"/>
<dbReference type="Proteomes" id="UP000184121">
    <property type="component" value="Unassembled WGS sequence"/>
</dbReference>
<evidence type="ECO:0000256" key="4">
    <source>
        <dbReference type="PROSITE-ProRule" id="PRU00473"/>
    </source>
</evidence>
<keyword evidence="5" id="KW-1133">Transmembrane helix</keyword>
<evidence type="ECO:0000313" key="7">
    <source>
        <dbReference type="EMBL" id="SHL37090.1"/>
    </source>
</evidence>
<dbReference type="InterPro" id="IPR036737">
    <property type="entry name" value="OmpA-like_sf"/>
</dbReference>
<dbReference type="PANTHER" id="PTHR30329:SF21">
    <property type="entry name" value="LIPOPROTEIN YIAD-RELATED"/>
    <property type="match status" value="1"/>
</dbReference>
<protein>
    <submittedName>
        <fullName evidence="7">OmpA family protein</fullName>
    </submittedName>
</protein>
<feature type="transmembrane region" description="Helical" evidence="5">
    <location>
        <begin position="12"/>
        <end position="33"/>
    </location>
</feature>
<evidence type="ECO:0000256" key="2">
    <source>
        <dbReference type="ARBA" id="ARBA00023136"/>
    </source>
</evidence>
<reference evidence="8" key="1">
    <citation type="submission" date="2016-11" db="EMBL/GenBank/DDBJ databases">
        <authorList>
            <person name="Varghese N."/>
            <person name="Submissions S."/>
        </authorList>
    </citation>
    <scope>NUCLEOTIDE SEQUENCE [LARGE SCALE GENOMIC DNA]</scope>
    <source>
        <strain evidence="8">DSM 1811</strain>
    </source>
</reference>
<dbReference type="Pfam" id="PF00691">
    <property type="entry name" value="OmpA"/>
    <property type="match status" value="1"/>
</dbReference>
<keyword evidence="2 4" id="KW-0472">Membrane</keyword>
<keyword evidence="3" id="KW-0998">Cell outer membrane</keyword>
<dbReference type="InterPro" id="IPR006665">
    <property type="entry name" value="OmpA-like"/>
</dbReference>
<proteinExistence type="predicted"/>
<name>A0A1M7A351_9FLAO</name>